<gene>
    <name evidence="2" type="ORF">JJE72_11550</name>
</gene>
<accession>A0ABS1K755</accession>
<organism evidence="2 3">
    <name type="scientific">Sinomonas cellulolyticus</name>
    <dbReference type="NCBI Taxonomy" id="2801916"/>
    <lineage>
        <taxon>Bacteria</taxon>
        <taxon>Bacillati</taxon>
        <taxon>Actinomycetota</taxon>
        <taxon>Actinomycetes</taxon>
        <taxon>Micrococcales</taxon>
        <taxon>Micrococcaceae</taxon>
        <taxon>Sinomonas</taxon>
    </lineage>
</organism>
<proteinExistence type="predicted"/>
<dbReference type="EMBL" id="JAERRC010000028">
    <property type="protein sequence ID" value="MBL0706136.1"/>
    <property type="molecule type" value="Genomic_DNA"/>
</dbReference>
<feature type="compositionally biased region" description="Basic and acidic residues" evidence="1">
    <location>
        <begin position="1"/>
        <end position="12"/>
    </location>
</feature>
<reference evidence="2 3" key="1">
    <citation type="submission" date="2021-01" db="EMBL/GenBank/DDBJ databases">
        <title>Genome public.</title>
        <authorList>
            <person name="Liu C."/>
            <person name="Sun Q."/>
        </authorList>
    </citation>
    <scope>NUCLEOTIDE SEQUENCE [LARGE SCALE GENOMIC DNA]</scope>
    <source>
        <strain evidence="2 3">JC656</strain>
    </source>
</reference>
<evidence type="ECO:0000256" key="1">
    <source>
        <dbReference type="SAM" id="MobiDB-lite"/>
    </source>
</evidence>
<evidence type="ECO:0000313" key="2">
    <source>
        <dbReference type="EMBL" id="MBL0706136.1"/>
    </source>
</evidence>
<sequence length="65" mass="7391">MGTTRSTEDRPSGKPRPQRTFSPASYDRRVQIAAAQARVTLDKRLHIKTPQWIIDLANEEPRTSS</sequence>
<protein>
    <submittedName>
        <fullName evidence="2">Uncharacterized protein</fullName>
    </submittedName>
</protein>
<name>A0ABS1K755_9MICC</name>
<dbReference type="Proteomes" id="UP000639051">
    <property type="component" value="Unassembled WGS sequence"/>
</dbReference>
<evidence type="ECO:0000313" key="3">
    <source>
        <dbReference type="Proteomes" id="UP000639051"/>
    </source>
</evidence>
<keyword evidence="3" id="KW-1185">Reference proteome</keyword>
<feature type="region of interest" description="Disordered" evidence="1">
    <location>
        <begin position="1"/>
        <end position="27"/>
    </location>
</feature>
<comment type="caution">
    <text evidence="2">The sequence shown here is derived from an EMBL/GenBank/DDBJ whole genome shotgun (WGS) entry which is preliminary data.</text>
</comment>
<dbReference type="RefSeq" id="WP_189694472.1">
    <property type="nucleotide sequence ID" value="NZ_BNCM01000011.1"/>
</dbReference>